<dbReference type="AlphaFoldDB" id="A0A1I5AZH1"/>
<keyword evidence="4" id="KW-1185">Reference proteome</keyword>
<organism evidence="3 4">
    <name type="scientific">Bizionia echini</name>
    <dbReference type="NCBI Taxonomy" id="649333"/>
    <lineage>
        <taxon>Bacteria</taxon>
        <taxon>Pseudomonadati</taxon>
        <taxon>Bacteroidota</taxon>
        <taxon>Flavobacteriia</taxon>
        <taxon>Flavobacteriales</taxon>
        <taxon>Flavobacteriaceae</taxon>
        <taxon>Bizionia</taxon>
    </lineage>
</organism>
<dbReference type="PANTHER" id="PTHR12526">
    <property type="entry name" value="GLYCOSYLTRANSFERASE"/>
    <property type="match status" value="1"/>
</dbReference>
<evidence type="ECO:0000313" key="4">
    <source>
        <dbReference type="Proteomes" id="UP000198705"/>
    </source>
</evidence>
<dbReference type="Pfam" id="PF00534">
    <property type="entry name" value="Glycos_transf_1"/>
    <property type="match status" value="1"/>
</dbReference>
<name>A0A1I5AZH1_9FLAO</name>
<accession>A0A1I5AZH1</accession>
<evidence type="ECO:0000313" key="3">
    <source>
        <dbReference type="EMBL" id="SFN67780.1"/>
    </source>
</evidence>
<dbReference type="PANTHER" id="PTHR12526:SF630">
    <property type="entry name" value="GLYCOSYLTRANSFERASE"/>
    <property type="match status" value="1"/>
</dbReference>
<dbReference type="InterPro" id="IPR028098">
    <property type="entry name" value="Glyco_trans_4-like_N"/>
</dbReference>
<protein>
    <submittedName>
        <fullName evidence="3">Glycosyltransferase involved in cell wall bisynthesis</fullName>
    </submittedName>
</protein>
<proteinExistence type="predicted"/>
<keyword evidence="3" id="KW-0808">Transferase</keyword>
<gene>
    <name evidence="3" type="ORF">SAMN04487989_102383</name>
</gene>
<sequence length="365" mass="41557">MNNTKTNIIFVLPSLAAGGAERILSYVAQNLNTKQFNVTLLITGYEKDTVYQIENLNIVYFNKPRVLKAFGSLFQFFRKHKPDIVVSSIVHLNTMIAFMSPYFRNTKFVSREANVLTVLNNHNPYTNSAFPKAMIVLAYKLVDCIICQSKDMQKDMIANYKVPKTKTVLINNPITKVFNLKTASYDTSRPMKFITIGRLSKEKGHERIIKVLAQLNFPFQYTIIGSGNEKDSIFEMLDNKNLTKNIKYISFTKNVETYLAESDLFLQGSYVEGFPNVLIESCVVGTPILAFNAPGGLDEIIEPGKNGYVADTEADYLKYLNQLYNSFPFNPETVSQVVKNKFNSHKIINEYTNLFLKLSHKNQHV</sequence>
<dbReference type="Gene3D" id="3.40.50.2000">
    <property type="entry name" value="Glycogen Phosphorylase B"/>
    <property type="match status" value="2"/>
</dbReference>
<dbReference type="CDD" id="cd03811">
    <property type="entry name" value="GT4_GT28_WabH-like"/>
    <property type="match status" value="1"/>
</dbReference>
<feature type="domain" description="Glycosyl transferase family 1" evidence="1">
    <location>
        <begin position="191"/>
        <end position="325"/>
    </location>
</feature>
<dbReference type="EMBL" id="FOVN01000002">
    <property type="protein sequence ID" value="SFN67780.1"/>
    <property type="molecule type" value="Genomic_DNA"/>
</dbReference>
<feature type="domain" description="Glycosyltransferase subfamily 4-like N-terminal" evidence="2">
    <location>
        <begin position="18"/>
        <end position="174"/>
    </location>
</feature>
<dbReference type="OrthoDB" id="791981at2"/>
<evidence type="ECO:0000259" key="1">
    <source>
        <dbReference type="Pfam" id="PF00534"/>
    </source>
</evidence>
<dbReference type="InterPro" id="IPR001296">
    <property type="entry name" value="Glyco_trans_1"/>
</dbReference>
<reference evidence="4" key="1">
    <citation type="submission" date="2016-10" db="EMBL/GenBank/DDBJ databases">
        <authorList>
            <person name="Varghese N."/>
            <person name="Submissions S."/>
        </authorList>
    </citation>
    <scope>NUCLEOTIDE SEQUENCE [LARGE SCALE GENOMIC DNA]</scope>
    <source>
        <strain evidence="4">DSM 23925</strain>
    </source>
</reference>
<dbReference type="Pfam" id="PF13439">
    <property type="entry name" value="Glyco_transf_4"/>
    <property type="match status" value="1"/>
</dbReference>
<dbReference type="STRING" id="649333.SAMN04487989_102383"/>
<dbReference type="RefSeq" id="WP_092207281.1">
    <property type="nucleotide sequence ID" value="NZ_FOVN01000002.1"/>
</dbReference>
<dbReference type="Proteomes" id="UP000198705">
    <property type="component" value="Unassembled WGS sequence"/>
</dbReference>
<dbReference type="GO" id="GO:0016757">
    <property type="term" value="F:glycosyltransferase activity"/>
    <property type="evidence" value="ECO:0007669"/>
    <property type="project" value="InterPro"/>
</dbReference>
<dbReference type="SUPFAM" id="SSF53756">
    <property type="entry name" value="UDP-Glycosyltransferase/glycogen phosphorylase"/>
    <property type="match status" value="1"/>
</dbReference>
<evidence type="ECO:0000259" key="2">
    <source>
        <dbReference type="Pfam" id="PF13439"/>
    </source>
</evidence>